<dbReference type="EMBL" id="JARKIF010000017">
    <property type="protein sequence ID" value="KAJ7620386.1"/>
    <property type="molecule type" value="Genomic_DNA"/>
</dbReference>
<reference evidence="2" key="1">
    <citation type="submission" date="2023-03" db="EMBL/GenBank/DDBJ databases">
        <title>Massive genome expansion in bonnet fungi (Mycena s.s.) driven by repeated elements and novel gene families across ecological guilds.</title>
        <authorList>
            <consortium name="Lawrence Berkeley National Laboratory"/>
            <person name="Harder C.B."/>
            <person name="Miyauchi S."/>
            <person name="Viragh M."/>
            <person name="Kuo A."/>
            <person name="Thoen E."/>
            <person name="Andreopoulos B."/>
            <person name="Lu D."/>
            <person name="Skrede I."/>
            <person name="Drula E."/>
            <person name="Henrissat B."/>
            <person name="Morin E."/>
            <person name="Kohler A."/>
            <person name="Barry K."/>
            <person name="LaButti K."/>
            <person name="Morin E."/>
            <person name="Salamov A."/>
            <person name="Lipzen A."/>
            <person name="Mereny Z."/>
            <person name="Hegedus B."/>
            <person name="Baldrian P."/>
            <person name="Stursova M."/>
            <person name="Weitz H."/>
            <person name="Taylor A."/>
            <person name="Grigoriev I.V."/>
            <person name="Nagy L.G."/>
            <person name="Martin F."/>
            <person name="Kauserud H."/>
        </authorList>
    </citation>
    <scope>NUCLEOTIDE SEQUENCE</scope>
    <source>
        <strain evidence="2">9284</strain>
    </source>
</reference>
<keyword evidence="3" id="KW-1185">Reference proteome</keyword>
<proteinExistence type="predicted"/>
<evidence type="ECO:0000256" key="1">
    <source>
        <dbReference type="SAM" id="MobiDB-lite"/>
    </source>
</evidence>
<accession>A0AAD7BGU7</accession>
<sequence>MKGLRGETEGGTQRMRKGRASRKNPQFAQPSSHEYRVDETCTNRIIHTWMDRRKIEPEACHRRASRTSIGCPRNTCKVRAADSHLATALTTAVTATTTSTRRRLPEVRAVMKAAPQSTRRAIGPGLESAPIQRNRGHISTQNGVGDAAGYDEKVDELENVERRRVEHNETS</sequence>
<protein>
    <submittedName>
        <fullName evidence="2">Uncharacterized protein</fullName>
    </submittedName>
</protein>
<evidence type="ECO:0000313" key="2">
    <source>
        <dbReference type="EMBL" id="KAJ7620386.1"/>
    </source>
</evidence>
<dbReference type="AlphaFoldDB" id="A0AAD7BGU7"/>
<comment type="caution">
    <text evidence="2">The sequence shown here is derived from an EMBL/GenBank/DDBJ whole genome shotgun (WGS) entry which is preliminary data.</text>
</comment>
<name>A0AAD7BGU7_9AGAR</name>
<dbReference type="Proteomes" id="UP001221142">
    <property type="component" value="Unassembled WGS sequence"/>
</dbReference>
<feature type="region of interest" description="Disordered" evidence="1">
    <location>
        <begin position="111"/>
        <end position="171"/>
    </location>
</feature>
<feature type="compositionally biased region" description="Polar residues" evidence="1">
    <location>
        <begin position="23"/>
        <end position="32"/>
    </location>
</feature>
<organism evidence="2 3">
    <name type="scientific">Roridomyces roridus</name>
    <dbReference type="NCBI Taxonomy" id="1738132"/>
    <lineage>
        <taxon>Eukaryota</taxon>
        <taxon>Fungi</taxon>
        <taxon>Dikarya</taxon>
        <taxon>Basidiomycota</taxon>
        <taxon>Agaricomycotina</taxon>
        <taxon>Agaricomycetes</taxon>
        <taxon>Agaricomycetidae</taxon>
        <taxon>Agaricales</taxon>
        <taxon>Marasmiineae</taxon>
        <taxon>Mycenaceae</taxon>
        <taxon>Roridomyces</taxon>
    </lineage>
</organism>
<feature type="compositionally biased region" description="Basic and acidic residues" evidence="1">
    <location>
        <begin position="159"/>
        <end position="171"/>
    </location>
</feature>
<evidence type="ECO:0000313" key="3">
    <source>
        <dbReference type="Proteomes" id="UP001221142"/>
    </source>
</evidence>
<gene>
    <name evidence="2" type="ORF">FB45DRAFT_1006926</name>
</gene>
<feature type="region of interest" description="Disordered" evidence="1">
    <location>
        <begin position="1"/>
        <end position="35"/>
    </location>
</feature>